<dbReference type="Proteomes" id="UP000266482">
    <property type="component" value="Unassembled WGS sequence"/>
</dbReference>
<keyword evidence="2" id="KW-0813">Transport</keyword>
<evidence type="ECO:0000313" key="10">
    <source>
        <dbReference type="Proteomes" id="UP000266482"/>
    </source>
</evidence>
<gene>
    <name evidence="9" type="ORF">D3P08_02425</name>
</gene>
<keyword evidence="3" id="KW-1003">Cell membrane</keyword>
<evidence type="ECO:0000256" key="2">
    <source>
        <dbReference type="ARBA" id="ARBA00022448"/>
    </source>
</evidence>
<dbReference type="Pfam" id="PF07690">
    <property type="entry name" value="MFS_1"/>
    <property type="match status" value="1"/>
</dbReference>
<dbReference type="PROSITE" id="PS50850">
    <property type="entry name" value="MFS"/>
    <property type="match status" value="1"/>
</dbReference>
<evidence type="ECO:0000256" key="7">
    <source>
        <dbReference type="SAM" id="Phobius"/>
    </source>
</evidence>
<evidence type="ECO:0000256" key="3">
    <source>
        <dbReference type="ARBA" id="ARBA00022475"/>
    </source>
</evidence>
<name>A0A3A1VPG8_9BACL</name>
<feature type="transmembrane region" description="Helical" evidence="7">
    <location>
        <begin position="274"/>
        <end position="294"/>
    </location>
</feature>
<dbReference type="InterPro" id="IPR036259">
    <property type="entry name" value="MFS_trans_sf"/>
</dbReference>
<dbReference type="AlphaFoldDB" id="A0A3A1VPG8"/>
<evidence type="ECO:0000313" key="9">
    <source>
        <dbReference type="EMBL" id="RIX60433.1"/>
    </source>
</evidence>
<keyword evidence="10" id="KW-1185">Reference proteome</keyword>
<dbReference type="CDD" id="cd06173">
    <property type="entry name" value="MFS_MefA_like"/>
    <property type="match status" value="1"/>
</dbReference>
<dbReference type="PANTHER" id="PTHR23513:SF6">
    <property type="entry name" value="MAJOR FACILITATOR SUPERFAMILY ASSOCIATED DOMAIN-CONTAINING PROTEIN"/>
    <property type="match status" value="1"/>
</dbReference>
<dbReference type="GO" id="GO:0022857">
    <property type="term" value="F:transmembrane transporter activity"/>
    <property type="evidence" value="ECO:0007669"/>
    <property type="project" value="InterPro"/>
</dbReference>
<evidence type="ECO:0000256" key="6">
    <source>
        <dbReference type="ARBA" id="ARBA00023136"/>
    </source>
</evidence>
<evidence type="ECO:0000256" key="4">
    <source>
        <dbReference type="ARBA" id="ARBA00022692"/>
    </source>
</evidence>
<dbReference type="SUPFAM" id="SSF103473">
    <property type="entry name" value="MFS general substrate transporter"/>
    <property type="match status" value="1"/>
</dbReference>
<evidence type="ECO:0000256" key="1">
    <source>
        <dbReference type="ARBA" id="ARBA00004651"/>
    </source>
</evidence>
<evidence type="ECO:0000256" key="5">
    <source>
        <dbReference type="ARBA" id="ARBA00022989"/>
    </source>
</evidence>
<feature type="transmembrane region" description="Helical" evidence="7">
    <location>
        <begin position="365"/>
        <end position="387"/>
    </location>
</feature>
<comment type="caution">
    <text evidence="9">The sequence shown here is derived from an EMBL/GenBank/DDBJ whole genome shotgun (WGS) entry which is preliminary data.</text>
</comment>
<keyword evidence="6 7" id="KW-0472">Membrane</keyword>
<keyword evidence="5 7" id="KW-1133">Transmembrane helix</keyword>
<feature type="domain" description="Major facilitator superfamily (MFS) profile" evidence="8">
    <location>
        <begin position="21"/>
        <end position="419"/>
    </location>
</feature>
<evidence type="ECO:0000259" key="8">
    <source>
        <dbReference type="PROSITE" id="PS50850"/>
    </source>
</evidence>
<proteinExistence type="predicted"/>
<feature type="transmembrane region" description="Helical" evidence="7">
    <location>
        <begin position="59"/>
        <end position="80"/>
    </location>
</feature>
<dbReference type="RefSeq" id="WP_119597808.1">
    <property type="nucleotide sequence ID" value="NZ_QXQA01000001.1"/>
</dbReference>
<sequence length="422" mass="45905">MLEIDQPSPERQAQAREQVSIWRNRAFVLVFSSYSFNLLGSTFHSIALNLWVLQTTGSAKLMSLVLITHLVASMVLGPIAGTLADRVDRRKLMLTSDWIRFGLVGLIALCMTIEATPFYVILLLTALVAIVSALRSPAFQASLVEIVGKDSVAPAVAAITIADNMIRIGGFAVGGAAVALFGGAFAVAIDASTFLLSAILLLLAGQFPYQSSRQQSQEAKPTFRADFLEGFRAVWQNTFIRSIVLLLPLVMFFFLSTFMLIQVMAVQVWRASPFVFGLLEACIPLGYVVGSFLIMKWNHRLQKRGLWILGSILLLGPCFIAIAQFDTAPWALPVIFAVGFLFSFSTTIISIALRMNVETDLQGRVFGLLGTLTSVAPPIGLAVFSALSDTFGPALIITYSGAVMLLISMAAFVFMKNTRTLE</sequence>
<dbReference type="InterPro" id="IPR020846">
    <property type="entry name" value="MFS_dom"/>
</dbReference>
<dbReference type="InterPro" id="IPR011701">
    <property type="entry name" value="MFS"/>
</dbReference>
<dbReference type="GO" id="GO:0005886">
    <property type="term" value="C:plasma membrane"/>
    <property type="evidence" value="ECO:0007669"/>
    <property type="project" value="UniProtKB-SubCell"/>
</dbReference>
<organism evidence="9 10">
    <name type="scientific">Paenibacillus nanensis</name>
    <dbReference type="NCBI Taxonomy" id="393251"/>
    <lineage>
        <taxon>Bacteria</taxon>
        <taxon>Bacillati</taxon>
        <taxon>Bacillota</taxon>
        <taxon>Bacilli</taxon>
        <taxon>Bacillales</taxon>
        <taxon>Paenibacillaceae</taxon>
        <taxon>Paenibacillus</taxon>
    </lineage>
</organism>
<feature type="transmembrane region" description="Helical" evidence="7">
    <location>
        <begin position="26"/>
        <end position="53"/>
    </location>
</feature>
<comment type="subcellular location">
    <subcellularLocation>
        <location evidence="1">Cell membrane</location>
        <topology evidence="1">Multi-pass membrane protein</topology>
    </subcellularLocation>
</comment>
<feature type="transmembrane region" description="Helical" evidence="7">
    <location>
        <begin position="171"/>
        <end position="204"/>
    </location>
</feature>
<feature type="transmembrane region" description="Helical" evidence="7">
    <location>
        <begin position="306"/>
        <end position="325"/>
    </location>
</feature>
<feature type="transmembrane region" description="Helical" evidence="7">
    <location>
        <begin position="393"/>
        <end position="415"/>
    </location>
</feature>
<accession>A0A3A1VPG8</accession>
<dbReference type="OrthoDB" id="9775268at2"/>
<feature type="transmembrane region" description="Helical" evidence="7">
    <location>
        <begin position="331"/>
        <end position="353"/>
    </location>
</feature>
<dbReference type="Gene3D" id="1.20.1250.20">
    <property type="entry name" value="MFS general substrate transporter like domains"/>
    <property type="match status" value="1"/>
</dbReference>
<feature type="transmembrane region" description="Helical" evidence="7">
    <location>
        <begin position="243"/>
        <end position="268"/>
    </location>
</feature>
<keyword evidence="4 7" id="KW-0812">Transmembrane</keyword>
<protein>
    <submittedName>
        <fullName evidence="9">MFS transporter</fullName>
    </submittedName>
</protein>
<reference evidence="9 10" key="1">
    <citation type="submission" date="2018-09" db="EMBL/GenBank/DDBJ databases">
        <title>Paenibacillus aracenensis nov. sp. isolated from a cave in southern Spain.</title>
        <authorList>
            <person name="Jurado V."/>
            <person name="Gutierrez-Patricio S."/>
            <person name="Gonzalez-Pimentel J.L."/>
            <person name="Miller A.Z."/>
            <person name="Laiz L."/>
            <person name="Saiz-Jimenez C."/>
        </authorList>
    </citation>
    <scope>NUCLEOTIDE SEQUENCE [LARGE SCALE GENOMIC DNA]</scope>
    <source>
        <strain evidence="9 10">DSM 22867</strain>
    </source>
</reference>
<dbReference type="EMBL" id="QXQA01000001">
    <property type="protein sequence ID" value="RIX60433.1"/>
    <property type="molecule type" value="Genomic_DNA"/>
</dbReference>
<feature type="transmembrane region" description="Helical" evidence="7">
    <location>
        <begin position="101"/>
        <end position="134"/>
    </location>
</feature>
<dbReference type="PANTHER" id="PTHR23513">
    <property type="entry name" value="INTEGRAL MEMBRANE EFFLUX PROTEIN-RELATED"/>
    <property type="match status" value="1"/>
</dbReference>